<feature type="repeat" description="WD" evidence="5">
    <location>
        <begin position="57"/>
        <end position="98"/>
    </location>
</feature>
<proteinExistence type="inferred from homology"/>
<keyword evidence="1 5" id="KW-0853">WD repeat</keyword>
<dbReference type="PROSITE" id="PS50082">
    <property type="entry name" value="WD_REPEATS_2"/>
    <property type="match status" value="2"/>
</dbReference>
<dbReference type="OrthoDB" id="10257301at2759"/>
<protein>
    <submittedName>
        <fullName evidence="6">WD40 repeat-like protein</fullName>
    </submittedName>
</protein>
<dbReference type="AlphaFoldDB" id="A0A1Y1WGY3"/>
<evidence type="ECO:0000256" key="1">
    <source>
        <dbReference type="ARBA" id="ARBA00022574"/>
    </source>
</evidence>
<evidence type="ECO:0000256" key="4">
    <source>
        <dbReference type="ARBA" id="ARBA00038321"/>
    </source>
</evidence>
<keyword evidence="7" id="KW-1185">Reference proteome</keyword>
<dbReference type="Proteomes" id="UP000193922">
    <property type="component" value="Unassembled WGS sequence"/>
</dbReference>
<reference evidence="6 7" key="1">
    <citation type="submission" date="2016-07" db="EMBL/GenBank/DDBJ databases">
        <title>Pervasive Adenine N6-methylation of Active Genes in Fungi.</title>
        <authorList>
            <consortium name="DOE Joint Genome Institute"/>
            <person name="Mondo S.J."/>
            <person name="Dannebaum R.O."/>
            <person name="Kuo R.C."/>
            <person name="Labutti K."/>
            <person name="Haridas S."/>
            <person name="Kuo A."/>
            <person name="Salamov A."/>
            <person name="Ahrendt S.R."/>
            <person name="Lipzen A."/>
            <person name="Sullivan W."/>
            <person name="Andreopoulos W.B."/>
            <person name="Clum A."/>
            <person name="Lindquist E."/>
            <person name="Daum C."/>
            <person name="Ramamoorthy G.K."/>
            <person name="Gryganskyi A."/>
            <person name="Culley D."/>
            <person name="Magnuson J.K."/>
            <person name="James T.Y."/>
            <person name="O'Malley M.A."/>
            <person name="Stajich J.E."/>
            <person name="Spatafora J.W."/>
            <person name="Visel A."/>
            <person name="Grigoriev I.V."/>
        </authorList>
    </citation>
    <scope>NUCLEOTIDE SEQUENCE [LARGE SCALE GENOMIC DNA]</scope>
    <source>
        <strain evidence="6 7">ATCC 12442</strain>
    </source>
</reference>
<dbReference type="InterPro" id="IPR036322">
    <property type="entry name" value="WD40_repeat_dom_sf"/>
</dbReference>
<evidence type="ECO:0000313" key="6">
    <source>
        <dbReference type="EMBL" id="ORX72732.1"/>
    </source>
</evidence>
<organism evidence="6 7">
    <name type="scientific">Linderina pennispora</name>
    <dbReference type="NCBI Taxonomy" id="61395"/>
    <lineage>
        <taxon>Eukaryota</taxon>
        <taxon>Fungi</taxon>
        <taxon>Fungi incertae sedis</taxon>
        <taxon>Zoopagomycota</taxon>
        <taxon>Kickxellomycotina</taxon>
        <taxon>Kickxellomycetes</taxon>
        <taxon>Kickxellales</taxon>
        <taxon>Kickxellaceae</taxon>
        <taxon>Linderina</taxon>
    </lineage>
</organism>
<dbReference type="InterPro" id="IPR015943">
    <property type="entry name" value="WD40/YVTN_repeat-like_dom_sf"/>
</dbReference>
<comment type="caution">
    <text evidence="6">The sequence shown here is derived from an EMBL/GenBank/DDBJ whole genome shotgun (WGS) entry which is preliminary data.</text>
</comment>
<dbReference type="Gene3D" id="2.130.10.10">
    <property type="entry name" value="YVTN repeat-like/Quinoprotein amine dehydrogenase"/>
    <property type="match status" value="2"/>
</dbReference>
<dbReference type="PANTHER" id="PTHR19857">
    <property type="entry name" value="MITOCHONDRIAL DIVISION PROTEIN 1-RELATED"/>
    <property type="match status" value="1"/>
</dbReference>
<accession>A0A1Y1WGY3</accession>
<dbReference type="STRING" id="61395.A0A1Y1WGY3"/>
<keyword evidence="2" id="KW-0677">Repeat</keyword>
<dbReference type="PROSITE" id="PS50294">
    <property type="entry name" value="WD_REPEATS_REGION"/>
    <property type="match status" value="2"/>
</dbReference>
<dbReference type="InterPro" id="IPR001680">
    <property type="entry name" value="WD40_rpt"/>
</dbReference>
<dbReference type="GO" id="GO:0000502">
    <property type="term" value="C:proteasome complex"/>
    <property type="evidence" value="ECO:0007669"/>
    <property type="project" value="UniProtKB-KW"/>
</dbReference>
<evidence type="ECO:0000313" key="7">
    <source>
        <dbReference type="Proteomes" id="UP000193922"/>
    </source>
</evidence>
<dbReference type="PANTHER" id="PTHR19857:SF19">
    <property type="entry name" value="26S PROTEASOME REGULATORY SUBUNIT RPN14"/>
    <property type="match status" value="1"/>
</dbReference>
<name>A0A1Y1WGY3_9FUNG</name>
<dbReference type="GeneID" id="63803087"/>
<evidence type="ECO:0000256" key="5">
    <source>
        <dbReference type="PROSITE-ProRule" id="PRU00221"/>
    </source>
</evidence>
<comment type="similarity">
    <text evidence="4">Belongs to the WD repeat PAAF1/RPN14 family.</text>
</comment>
<dbReference type="SMART" id="SM00320">
    <property type="entry name" value="WD40"/>
    <property type="match status" value="5"/>
</dbReference>
<evidence type="ECO:0000256" key="2">
    <source>
        <dbReference type="ARBA" id="ARBA00022737"/>
    </source>
</evidence>
<evidence type="ECO:0000256" key="3">
    <source>
        <dbReference type="ARBA" id="ARBA00022942"/>
    </source>
</evidence>
<feature type="repeat" description="WD" evidence="5">
    <location>
        <begin position="15"/>
        <end position="56"/>
    </location>
</feature>
<dbReference type="SUPFAM" id="SSF50978">
    <property type="entry name" value="WD40 repeat-like"/>
    <property type="match status" value="1"/>
</dbReference>
<sequence length="292" mass="31483">MSVYETESGTKRAELDGHLGDVTCCQFFPSGQVVLSGATDMRLKIWSASDGTNPVTLVGHRATVTDTEIVGVGKNVLSCSKDGTVRLWHCGSSSLIHTFELSKLPVNRIRLVSYPERDESKMPENEFETAGKVVAAACEDGRAVLLDLGTKKTISEFGATNGTPVRAVAYDIVQQLVYVGLSDGVVQVWSDSDTSKPMFEFKRNSSAITDVALVRKESGSLPLVCVSTEDGQLYLVAPVLSSGNVVGVEVVEELAGFDVDPINRVRVAMSTQKDATRQAVWAAGRVKDIFEF</sequence>
<gene>
    <name evidence="6" type="ORF">DL89DRAFT_264940</name>
</gene>
<dbReference type="EMBL" id="MCFD01000002">
    <property type="protein sequence ID" value="ORX72732.1"/>
    <property type="molecule type" value="Genomic_DNA"/>
</dbReference>
<dbReference type="RefSeq" id="XP_040746072.1">
    <property type="nucleotide sequence ID" value="XM_040886439.1"/>
</dbReference>
<dbReference type="Pfam" id="PF00400">
    <property type="entry name" value="WD40"/>
    <property type="match status" value="2"/>
</dbReference>
<dbReference type="InterPro" id="IPR051179">
    <property type="entry name" value="WD_repeat_multifunction"/>
</dbReference>
<keyword evidence="3" id="KW-0647">Proteasome</keyword>